<protein>
    <submittedName>
        <fullName evidence="2">Uncharacterized protein</fullName>
    </submittedName>
</protein>
<comment type="caution">
    <text evidence="2">The sequence shown here is derived from an EMBL/GenBank/DDBJ whole genome shotgun (WGS) entry which is preliminary data.</text>
</comment>
<organism evidence="2 3">
    <name type="scientific">Pocillopora damicornis</name>
    <name type="common">Cauliflower coral</name>
    <name type="synonym">Millepora damicornis</name>
    <dbReference type="NCBI Taxonomy" id="46731"/>
    <lineage>
        <taxon>Eukaryota</taxon>
        <taxon>Metazoa</taxon>
        <taxon>Cnidaria</taxon>
        <taxon>Anthozoa</taxon>
        <taxon>Hexacorallia</taxon>
        <taxon>Scleractinia</taxon>
        <taxon>Astrocoeniina</taxon>
        <taxon>Pocilloporidae</taxon>
        <taxon>Pocillopora</taxon>
    </lineage>
</organism>
<feature type="chain" id="PRO_5018120445" evidence="1">
    <location>
        <begin position="20"/>
        <end position="113"/>
    </location>
</feature>
<reference evidence="2 3" key="1">
    <citation type="journal article" date="2018" name="Sci. Rep.">
        <title>Comparative analysis of the Pocillopora damicornis genome highlights role of immune system in coral evolution.</title>
        <authorList>
            <person name="Cunning R."/>
            <person name="Bay R.A."/>
            <person name="Gillette P."/>
            <person name="Baker A.C."/>
            <person name="Traylor-Knowles N."/>
        </authorList>
    </citation>
    <scope>NUCLEOTIDE SEQUENCE [LARGE SCALE GENOMIC DNA]</scope>
    <source>
        <strain evidence="2">RSMAS</strain>
        <tissue evidence="2">Whole animal</tissue>
    </source>
</reference>
<keyword evidence="1" id="KW-0732">Signal</keyword>
<dbReference type="Proteomes" id="UP000275408">
    <property type="component" value="Unassembled WGS sequence"/>
</dbReference>
<evidence type="ECO:0000313" key="2">
    <source>
        <dbReference type="EMBL" id="RMX39418.1"/>
    </source>
</evidence>
<feature type="signal peptide" evidence="1">
    <location>
        <begin position="1"/>
        <end position="19"/>
    </location>
</feature>
<evidence type="ECO:0000313" key="3">
    <source>
        <dbReference type="Proteomes" id="UP000275408"/>
    </source>
</evidence>
<dbReference type="EMBL" id="RCHS01003817">
    <property type="protein sequence ID" value="RMX39418.1"/>
    <property type="molecule type" value="Genomic_DNA"/>
</dbReference>
<proteinExistence type="predicted"/>
<evidence type="ECO:0000256" key="1">
    <source>
        <dbReference type="SAM" id="SignalP"/>
    </source>
</evidence>
<keyword evidence="3" id="KW-1185">Reference proteome</keyword>
<dbReference type="OrthoDB" id="10352207at2759"/>
<sequence length="113" mass="12874">MNLVRSAALVAMLLSVVEGQICKWGAPFGCPNRDKASHYSHNEMDSNPKLADTFHSLRVPESSDVDITEYTQRNPMDVEFRSAKSTQGAYKFEDIKTYLNNLYQTEKMEAKHK</sequence>
<dbReference type="AlphaFoldDB" id="A0A3M6TDL4"/>
<gene>
    <name evidence="2" type="ORF">pdam_00005962</name>
</gene>
<accession>A0A3M6TDL4</accession>
<name>A0A3M6TDL4_POCDA</name>